<accession>A0A2V2NKW9</accession>
<proteinExistence type="predicted"/>
<dbReference type="RefSeq" id="WP_109939080.1">
    <property type="nucleotide sequence ID" value="NZ_CP176366.1"/>
</dbReference>
<dbReference type="Proteomes" id="UP000245934">
    <property type="component" value="Unassembled WGS sequence"/>
</dbReference>
<dbReference type="AlphaFoldDB" id="A0A2V2NKW9"/>
<comment type="caution">
    <text evidence="1">The sequence shown here is derived from an EMBL/GenBank/DDBJ whole genome shotgun (WGS) entry which is preliminary data.</text>
</comment>
<gene>
    <name evidence="1" type="ORF">DLD82_00155</name>
</gene>
<evidence type="ECO:0000313" key="1">
    <source>
        <dbReference type="EMBL" id="PWR76261.1"/>
    </source>
</evidence>
<protein>
    <submittedName>
        <fullName evidence="1">Uncharacterized protein</fullName>
    </submittedName>
</protein>
<evidence type="ECO:0000313" key="2">
    <source>
        <dbReference type="Proteomes" id="UP000245934"/>
    </source>
</evidence>
<reference evidence="1 2" key="1">
    <citation type="submission" date="2018-05" db="EMBL/GenBank/DDBJ databases">
        <title>Draft genome of Methanospirillum stamsii Pt1.</title>
        <authorList>
            <person name="Dueholm M.S."/>
            <person name="Nielsen P.H."/>
            <person name="Bakmann L.F."/>
            <person name="Otzen D.E."/>
        </authorList>
    </citation>
    <scope>NUCLEOTIDE SEQUENCE [LARGE SCALE GENOMIC DNA]</scope>
    <source>
        <strain evidence="1 2">Pt1</strain>
    </source>
</reference>
<name>A0A2V2NKW9_9EURY</name>
<sequence>MSYSIDFQPVIPSAITQALHEVVEGGKSDYLAETLKWLIKSGLNDDDATNLLISSLSKNISHDISHGIVQITIENLDDKMEINTKIEKQLDDFFQHVEIIIKSGVIDLICQTFWFKVSSRVVIYDLKVNLENNRISAIDSGMLNAYITLAYCGLKKENDNPDILFKNEKIFELDLSNIIKFRNDDDNKKS</sequence>
<organism evidence="1 2">
    <name type="scientific">Methanospirillum stamsii</name>
    <dbReference type="NCBI Taxonomy" id="1277351"/>
    <lineage>
        <taxon>Archaea</taxon>
        <taxon>Methanobacteriati</taxon>
        <taxon>Methanobacteriota</taxon>
        <taxon>Stenosarchaea group</taxon>
        <taxon>Methanomicrobia</taxon>
        <taxon>Methanomicrobiales</taxon>
        <taxon>Methanospirillaceae</taxon>
        <taxon>Methanospirillum</taxon>
    </lineage>
</organism>
<dbReference type="EMBL" id="QGMZ01000001">
    <property type="protein sequence ID" value="PWR76261.1"/>
    <property type="molecule type" value="Genomic_DNA"/>
</dbReference>
<keyword evidence="2" id="KW-1185">Reference proteome</keyword>
<dbReference type="GeneID" id="97610408"/>